<accession>A0A1H1X385</accession>
<dbReference type="RefSeq" id="WP_100387207.1">
    <property type="nucleotide sequence ID" value="NZ_LT629750.1"/>
</dbReference>
<evidence type="ECO:0000313" key="2">
    <source>
        <dbReference type="Proteomes" id="UP000243904"/>
    </source>
</evidence>
<reference evidence="2" key="1">
    <citation type="submission" date="2016-10" db="EMBL/GenBank/DDBJ databases">
        <authorList>
            <person name="Varghese N."/>
            <person name="Submissions S."/>
        </authorList>
    </citation>
    <scope>NUCLEOTIDE SEQUENCE [LARGE SCALE GENOMIC DNA]</scope>
    <source>
        <strain evidence="2">GAS369</strain>
    </source>
</reference>
<sequence>MNAEFDHDLSQDQWEALKALRLPASKRRALNRFIVERLVALQLATIADDCPVITEKGRKVLVRGSSRLWDVAA</sequence>
<dbReference type="Proteomes" id="UP000243904">
    <property type="component" value="Chromosome I"/>
</dbReference>
<organism evidence="1 2">
    <name type="scientific">Bradyrhizobium canariense</name>
    <dbReference type="NCBI Taxonomy" id="255045"/>
    <lineage>
        <taxon>Bacteria</taxon>
        <taxon>Pseudomonadati</taxon>
        <taxon>Pseudomonadota</taxon>
        <taxon>Alphaproteobacteria</taxon>
        <taxon>Hyphomicrobiales</taxon>
        <taxon>Nitrobacteraceae</taxon>
        <taxon>Bradyrhizobium</taxon>
    </lineage>
</organism>
<proteinExistence type="predicted"/>
<evidence type="ECO:0000313" key="1">
    <source>
        <dbReference type="EMBL" id="SDT03807.1"/>
    </source>
</evidence>
<dbReference type="EMBL" id="LT629750">
    <property type="protein sequence ID" value="SDT03807.1"/>
    <property type="molecule type" value="Genomic_DNA"/>
</dbReference>
<keyword evidence="2" id="KW-1185">Reference proteome</keyword>
<dbReference type="AlphaFoldDB" id="A0A1H1X385"/>
<gene>
    <name evidence="1" type="ORF">SAMN05444158_4138</name>
</gene>
<name>A0A1H1X385_9BRAD</name>
<protein>
    <submittedName>
        <fullName evidence="1">Uncharacterized protein</fullName>
    </submittedName>
</protein>